<evidence type="ECO:0000313" key="3">
    <source>
        <dbReference type="Proteomes" id="UP000076532"/>
    </source>
</evidence>
<keyword evidence="3" id="KW-1185">Reference proteome</keyword>
<feature type="compositionally biased region" description="Pro residues" evidence="1">
    <location>
        <begin position="330"/>
        <end position="340"/>
    </location>
</feature>
<feature type="region of interest" description="Disordered" evidence="1">
    <location>
        <begin position="1"/>
        <end position="99"/>
    </location>
</feature>
<organism evidence="2 3">
    <name type="scientific">Athelia psychrophila</name>
    <dbReference type="NCBI Taxonomy" id="1759441"/>
    <lineage>
        <taxon>Eukaryota</taxon>
        <taxon>Fungi</taxon>
        <taxon>Dikarya</taxon>
        <taxon>Basidiomycota</taxon>
        <taxon>Agaricomycotina</taxon>
        <taxon>Agaricomycetes</taxon>
        <taxon>Agaricomycetidae</taxon>
        <taxon>Atheliales</taxon>
        <taxon>Atheliaceae</taxon>
        <taxon>Athelia</taxon>
    </lineage>
</organism>
<dbReference type="OrthoDB" id="3328685at2759"/>
<feature type="compositionally biased region" description="Basic residues" evidence="1">
    <location>
        <begin position="130"/>
        <end position="141"/>
    </location>
</feature>
<feature type="compositionally biased region" description="Basic and acidic residues" evidence="1">
    <location>
        <begin position="142"/>
        <end position="153"/>
    </location>
</feature>
<proteinExistence type="predicted"/>
<feature type="region of interest" description="Disordered" evidence="1">
    <location>
        <begin position="111"/>
        <end position="163"/>
    </location>
</feature>
<evidence type="ECO:0000313" key="2">
    <source>
        <dbReference type="EMBL" id="KZP05423.1"/>
    </source>
</evidence>
<feature type="region of interest" description="Disordered" evidence="1">
    <location>
        <begin position="309"/>
        <end position="349"/>
    </location>
</feature>
<dbReference type="EMBL" id="KV417840">
    <property type="protein sequence ID" value="KZP05423.1"/>
    <property type="molecule type" value="Genomic_DNA"/>
</dbReference>
<dbReference type="Proteomes" id="UP000076532">
    <property type="component" value="Unassembled WGS sequence"/>
</dbReference>
<reference evidence="2 3" key="1">
    <citation type="journal article" date="2016" name="Mol. Biol. Evol.">
        <title>Comparative Genomics of Early-Diverging Mushroom-Forming Fungi Provides Insights into the Origins of Lignocellulose Decay Capabilities.</title>
        <authorList>
            <person name="Nagy L.G."/>
            <person name="Riley R."/>
            <person name="Tritt A."/>
            <person name="Adam C."/>
            <person name="Daum C."/>
            <person name="Floudas D."/>
            <person name="Sun H."/>
            <person name="Yadav J.S."/>
            <person name="Pangilinan J."/>
            <person name="Larsson K.H."/>
            <person name="Matsuura K."/>
            <person name="Barry K."/>
            <person name="Labutti K."/>
            <person name="Kuo R."/>
            <person name="Ohm R.A."/>
            <person name="Bhattacharya S.S."/>
            <person name="Shirouzu T."/>
            <person name="Yoshinaga Y."/>
            <person name="Martin F.M."/>
            <person name="Grigoriev I.V."/>
            <person name="Hibbett D.S."/>
        </authorList>
    </citation>
    <scope>NUCLEOTIDE SEQUENCE [LARGE SCALE GENOMIC DNA]</scope>
    <source>
        <strain evidence="2 3">CBS 109695</strain>
    </source>
</reference>
<evidence type="ECO:0000256" key="1">
    <source>
        <dbReference type="SAM" id="MobiDB-lite"/>
    </source>
</evidence>
<feature type="compositionally biased region" description="Acidic residues" evidence="1">
    <location>
        <begin position="39"/>
        <end position="51"/>
    </location>
</feature>
<protein>
    <submittedName>
        <fullName evidence="2">Uncharacterized protein</fullName>
    </submittedName>
</protein>
<accession>A0A167VVR4</accession>
<sequence>MPPKVKPSPHRAAPKATTPKRGRGRPSKAVGKNPFIDDAASDDEGDAEISEAETVSSARSPPPFPRNVSVEIDSDEPDFAVVITPPRKGAHDSKDPPDVLQVCVTRLRNSYSSRKRELSDSEEEALISSPRKRTAARSRSKSKPDRNSAEQHRPAGAGQVKVGQNSAAWPDIQYMVHWHMTHNQPFPDTEELFVQSIIECAGALMQPAIIISLLLMLTALSNRKAEVGRPAMLQYGLTLGPKPADVRAAEEGLWKLCLEVASGKDILPLLQGYLEEHCGPSPTEPDYPLATWFTHEGDVIQAVPDADVEEVVSDAESDSSGPGQTRMVTSPPPSASPAPDPSAEENRRS</sequence>
<name>A0A167VVR4_9AGAM</name>
<gene>
    <name evidence="2" type="ORF">FIBSPDRAFT_903520</name>
</gene>
<feature type="compositionally biased region" description="Basic residues" evidence="1">
    <location>
        <begin position="7"/>
        <end position="26"/>
    </location>
</feature>
<dbReference type="AlphaFoldDB" id="A0A167VVR4"/>